<sequence length="382" mass="42737">MQPVLFIDRDGTLIIEPQSDFQIDSLEKLEFVPNVLSALRKIAEETPYELVMVTNQDGLGTSAFPEDTFWPAHNKMMRTLENESIHFAAQHIDRTFPADNVPTRKPGTGMLTAYFTDGYDLSNSYVIGDRLTDVKLALNLGAKAILFIPPNINPDTQAADTDGLTDEMKQAIALTTSDWNEIYTFLRLPARTATVERNTNETKIKIELNLDGTGVADMHTGLGFFDHMLDQLAKHSGADLRVHVNGDLHIDEHHTIEDTALALGEAYRQALGNKRGISRYGFLLPMDEALAQVAIDFSGRPWLVWDAEFKREKIGEMPTEMFFHFFKSFADTAQANVNIKVEGDNEHHKIEAIFKAFAKAIKMAVKRDIKALDSLPSTKGVL</sequence>
<comment type="pathway">
    <text evidence="11">Amino-acid biosynthesis; L-histidine biosynthesis; L-histidine from 5-phospho-alpha-D-ribose 1-diphosphate: step 8/9.</text>
</comment>
<keyword evidence="4 11" id="KW-0028">Amino-acid biosynthesis</keyword>
<comment type="caution">
    <text evidence="11">Lacks conserved residue(s) required for the propagation of feature annotation.</text>
</comment>
<dbReference type="NCBIfam" id="TIGR01261">
    <property type="entry name" value="hisB_Nterm"/>
    <property type="match status" value="1"/>
</dbReference>
<accession>A0ABX0QID6</accession>
<dbReference type="InterPro" id="IPR006543">
    <property type="entry name" value="Histidinol-phos"/>
</dbReference>
<comment type="similarity">
    <text evidence="11">In the C-terminal section; belongs to the imidazoleglycerol-phosphate dehydratase family.</text>
</comment>
<organism evidence="12 13">
    <name type="scientific">Fibrivirga algicola</name>
    <dbReference type="NCBI Taxonomy" id="2950420"/>
    <lineage>
        <taxon>Bacteria</taxon>
        <taxon>Pseudomonadati</taxon>
        <taxon>Bacteroidota</taxon>
        <taxon>Cytophagia</taxon>
        <taxon>Cytophagales</taxon>
        <taxon>Spirosomataceae</taxon>
        <taxon>Fibrivirga</taxon>
    </lineage>
</organism>
<dbReference type="SUPFAM" id="SSF54211">
    <property type="entry name" value="Ribosomal protein S5 domain 2-like"/>
    <property type="match status" value="2"/>
</dbReference>
<evidence type="ECO:0000256" key="11">
    <source>
        <dbReference type="HAMAP-Rule" id="MF_01022"/>
    </source>
</evidence>
<feature type="region of interest" description="Histidinol-phosphatase" evidence="11">
    <location>
        <begin position="1"/>
        <end position="190"/>
    </location>
</feature>
<dbReference type="PANTHER" id="PTHR23133:SF2">
    <property type="entry name" value="IMIDAZOLEGLYCEROL-PHOSPHATE DEHYDRATASE"/>
    <property type="match status" value="1"/>
</dbReference>
<reference evidence="13" key="2">
    <citation type="submission" date="2023-07" db="EMBL/GenBank/DDBJ databases">
        <authorList>
            <person name="Jung D.-H."/>
        </authorList>
    </citation>
    <scope>NUCLEOTIDE SEQUENCE [LARGE SCALE GENOMIC DNA]</scope>
    <source>
        <strain evidence="13">JA-25</strain>
    </source>
</reference>
<dbReference type="InterPro" id="IPR006549">
    <property type="entry name" value="HAD-SF_hydro_IIIA"/>
</dbReference>
<evidence type="ECO:0000256" key="6">
    <source>
        <dbReference type="ARBA" id="ARBA00022801"/>
    </source>
</evidence>
<reference evidence="13" key="1">
    <citation type="submission" date="2019-09" db="EMBL/GenBank/DDBJ databases">
        <authorList>
            <person name="Jung D.-H."/>
        </authorList>
    </citation>
    <scope>NUCLEOTIDE SEQUENCE [LARGE SCALE GENOMIC DNA]</scope>
    <source>
        <strain evidence="13">JA-25</strain>
    </source>
</reference>
<evidence type="ECO:0000256" key="5">
    <source>
        <dbReference type="ARBA" id="ARBA00022723"/>
    </source>
</evidence>
<dbReference type="EC" id="4.2.1.19" evidence="11"/>
<feature type="active site" description="Nucleophile" evidence="11">
    <location>
        <position position="8"/>
    </location>
</feature>
<evidence type="ECO:0000313" key="12">
    <source>
        <dbReference type="EMBL" id="NID11016.1"/>
    </source>
</evidence>
<dbReference type="NCBIfam" id="TIGR01662">
    <property type="entry name" value="HAD-SF-IIIA"/>
    <property type="match status" value="1"/>
</dbReference>
<dbReference type="Proteomes" id="UP000606008">
    <property type="component" value="Unassembled WGS sequence"/>
</dbReference>
<keyword evidence="13" id="KW-1185">Reference proteome</keyword>
<feature type="binding site" evidence="11">
    <location>
        <position position="10"/>
    </location>
    <ligand>
        <name>Mg(2+)</name>
        <dbReference type="ChEBI" id="CHEBI:18420"/>
    </ligand>
</feature>
<dbReference type="InterPro" id="IPR013954">
    <property type="entry name" value="PNK3P"/>
</dbReference>
<dbReference type="InterPro" id="IPR020566">
    <property type="entry name" value="His_synth_bifunc_HisB"/>
</dbReference>
<dbReference type="GO" id="GO:0004401">
    <property type="term" value="F:histidinol-phosphatase activity"/>
    <property type="evidence" value="ECO:0007669"/>
    <property type="project" value="UniProtKB-EC"/>
</dbReference>
<dbReference type="NCBIfam" id="TIGR01656">
    <property type="entry name" value="Histidinol-ppas"/>
    <property type="match status" value="1"/>
</dbReference>
<dbReference type="PROSITE" id="PS00954">
    <property type="entry name" value="IGP_DEHYDRATASE_1"/>
    <property type="match status" value="1"/>
</dbReference>
<proteinExistence type="inferred from homology"/>
<dbReference type="Gene3D" id="3.40.50.1000">
    <property type="entry name" value="HAD superfamily/HAD-like"/>
    <property type="match status" value="1"/>
</dbReference>
<evidence type="ECO:0000256" key="1">
    <source>
        <dbReference type="ARBA" id="ARBA00001946"/>
    </source>
</evidence>
<gene>
    <name evidence="11 12" type="primary">hisB</name>
    <name evidence="12" type="ORF">F7231_12625</name>
</gene>
<dbReference type="InterPro" id="IPR036412">
    <property type="entry name" value="HAD-like_sf"/>
</dbReference>
<comment type="catalytic activity">
    <reaction evidence="11">
        <text>L-histidinol phosphate + H2O = L-histidinol + phosphate</text>
        <dbReference type="Rhea" id="RHEA:14465"/>
        <dbReference type="ChEBI" id="CHEBI:15377"/>
        <dbReference type="ChEBI" id="CHEBI:43474"/>
        <dbReference type="ChEBI" id="CHEBI:57699"/>
        <dbReference type="ChEBI" id="CHEBI:57980"/>
        <dbReference type="EC" id="3.1.3.15"/>
    </reaction>
</comment>
<evidence type="ECO:0000256" key="2">
    <source>
        <dbReference type="ARBA" id="ARBA00005047"/>
    </source>
</evidence>
<comment type="pathway">
    <text evidence="2 11">Amino-acid biosynthesis; L-histidine biosynthesis; L-histidine from 5-phospho-alpha-D-ribose 1-diphosphate: step 6/9.</text>
</comment>
<dbReference type="HAMAP" id="MF_00076">
    <property type="entry name" value="HisB"/>
    <property type="match status" value="1"/>
</dbReference>
<dbReference type="PROSITE" id="PS00955">
    <property type="entry name" value="IGP_DEHYDRATASE_2"/>
    <property type="match status" value="1"/>
</dbReference>
<dbReference type="InterPro" id="IPR020565">
    <property type="entry name" value="ImidazoleglycerP_deHydtase_CS"/>
</dbReference>
<dbReference type="InterPro" id="IPR005954">
    <property type="entry name" value="HisB_N"/>
</dbReference>
<dbReference type="InterPro" id="IPR023214">
    <property type="entry name" value="HAD_sf"/>
</dbReference>
<feature type="region of interest" description="Imidazoleglycerol-phosphate dehydratase" evidence="11">
    <location>
        <begin position="191"/>
        <end position="382"/>
    </location>
</feature>
<dbReference type="Pfam" id="PF08645">
    <property type="entry name" value="PNK3P"/>
    <property type="match status" value="1"/>
</dbReference>
<dbReference type="NCBIfam" id="NF002111">
    <property type="entry name" value="PRK00951.2-1"/>
    <property type="match status" value="1"/>
</dbReference>
<evidence type="ECO:0000256" key="10">
    <source>
        <dbReference type="ARBA" id="ARBA00023268"/>
    </source>
</evidence>
<dbReference type="SUPFAM" id="SSF56784">
    <property type="entry name" value="HAD-like"/>
    <property type="match status" value="1"/>
</dbReference>
<dbReference type="RefSeq" id="WP_166692158.1">
    <property type="nucleotide sequence ID" value="NZ_WAEL01000004.1"/>
</dbReference>
<dbReference type="EMBL" id="WAEL01000004">
    <property type="protein sequence ID" value="NID11016.1"/>
    <property type="molecule type" value="Genomic_DNA"/>
</dbReference>
<dbReference type="Pfam" id="PF00475">
    <property type="entry name" value="IGPD"/>
    <property type="match status" value="1"/>
</dbReference>
<keyword evidence="10 11" id="KW-0511">Multifunctional enzyme</keyword>
<dbReference type="InterPro" id="IPR000807">
    <property type="entry name" value="ImidazoleglycerolP_deHydtase"/>
</dbReference>
<evidence type="ECO:0000256" key="9">
    <source>
        <dbReference type="ARBA" id="ARBA00023239"/>
    </source>
</evidence>
<evidence type="ECO:0000313" key="13">
    <source>
        <dbReference type="Proteomes" id="UP000606008"/>
    </source>
</evidence>
<feature type="active site" description="Proton donor" evidence="11">
    <location>
        <position position="10"/>
    </location>
</feature>
<feature type="binding site" evidence="11">
    <location>
        <position position="8"/>
    </location>
    <ligand>
        <name>Mg(2+)</name>
        <dbReference type="ChEBI" id="CHEBI:18420"/>
    </ligand>
</feature>
<dbReference type="InterPro" id="IPR038494">
    <property type="entry name" value="IGPD_sf"/>
</dbReference>
<dbReference type="InterPro" id="IPR020568">
    <property type="entry name" value="Ribosomal_Su5_D2-typ_SF"/>
</dbReference>
<keyword evidence="9 11" id="KW-0456">Lyase</keyword>
<evidence type="ECO:0000256" key="4">
    <source>
        <dbReference type="ARBA" id="ARBA00022605"/>
    </source>
</evidence>
<name>A0ABX0QID6_9BACT</name>
<dbReference type="HAMAP" id="MF_01022">
    <property type="entry name" value="Bifunc_HisB"/>
    <property type="match status" value="1"/>
</dbReference>
<comment type="subcellular location">
    <subcellularLocation>
        <location evidence="11">Cytoplasm</location>
    </subcellularLocation>
</comment>
<keyword evidence="8 11" id="KW-0368">Histidine biosynthesis</keyword>
<evidence type="ECO:0000256" key="7">
    <source>
        <dbReference type="ARBA" id="ARBA00022842"/>
    </source>
</evidence>
<protein>
    <recommendedName>
        <fullName evidence="11">Histidine biosynthesis bifunctional protein HisB</fullName>
    </recommendedName>
    <domain>
        <recommendedName>
            <fullName evidence="11">Histidinol-phosphatase</fullName>
            <ecNumber evidence="11">3.1.3.15</ecNumber>
        </recommendedName>
    </domain>
    <domain>
        <recommendedName>
            <fullName evidence="11">Imidazoleglycerol-phosphate dehydratase</fullName>
            <shortName evidence="11">IGPD</shortName>
            <ecNumber evidence="11">4.2.1.19</ecNumber>
        </recommendedName>
    </domain>
</protein>
<dbReference type="Gene3D" id="3.30.230.40">
    <property type="entry name" value="Imidazole glycerol phosphate dehydratase, domain 1"/>
    <property type="match status" value="2"/>
</dbReference>
<evidence type="ECO:0000256" key="3">
    <source>
        <dbReference type="ARBA" id="ARBA00022490"/>
    </source>
</evidence>
<keyword evidence="7 11" id="KW-0460">Magnesium</keyword>
<keyword evidence="6 11" id="KW-0378">Hydrolase</keyword>
<keyword evidence="5 11" id="KW-0479">Metal-binding</keyword>
<dbReference type="CDD" id="cd07914">
    <property type="entry name" value="IGPD"/>
    <property type="match status" value="1"/>
</dbReference>
<dbReference type="GO" id="GO:0004424">
    <property type="term" value="F:imidazoleglycerol-phosphate dehydratase activity"/>
    <property type="evidence" value="ECO:0007669"/>
    <property type="project" value="UniProtKB-EC"/>
</dbReference>
<comment type="similarity">
    <text evidence="11">In the N-terminal section; belongs to the histidinol-phosphatase family.</text>
</comment>
<feature type="binding site" evidence="11">
    <location>
        <position position="129"/>
    </location>
    <ligand>
        <name>Mg(2+)</name>
        <dbReference type="ChEBI" id="CHEBI:18420"/>
    </ligand>
</feature>
<dbReference type="EC" id="3.1.3.15" evidence="11"/>
<dbReference type="PANTHER" id="PTHR23133">
    <property type="entry name" value="IMIDAZOLEGLYCEROL-PHOSPHATE DEHYDRATASE HIS7"/>
    <property type="match status" value="1"/>
</dbReference>
<evidence type="ECO:0000256" key="8">
    <source>
        <dbReference type="ARBA" id="ARBA00023102"/>
    </source>
</evidence>
<dbReference type="NCBIfam" id="NF003937">
    <property type="entry name" value="PRK05446.1"/>
    <property type="match status" value="1"/>
</dbReference>
<dbReference type="NCBIfam" id="NF002114">
    <property type="entry name" value="PRK00951.2-4"/>
    <property type="match status" value="1"/>
</dbReference>
<comment type="caution">
    <text evidence="12">The sequence shown here is derived from an EMBL/GenBank/DDBJ whole genome shotgun (WGS) entry which is preliminary data.</text>
</comment>
<comment type="catalytic activity">
    <reaction evidence="11">
        <text>D-erythro-1-(imidazol-4-yl)glycerol 3-phosphate = 3-(imidazol-4-yl)-2-oxopropyl phosphate + H2O</text>
        <dbReference type="Rhea" id="RHEA:11040"/>
        <dbReference type="ChEBI" id="CHEBI:15377"/>
        <dbReference type="ChEBI" id="CHEBI:57766"/>
        <dbReference type="ChEBI" id="CHEBI:58278"/>
        <dbReference type="EC" id="4.2.1.19"/>
    </reaction>
</comment>
<comment type="cofactor">
    <cofactor evidence="1 11">
        <name>Mg(2+)</name>
        <dbReference type="ChEBI" id="CHEBI:18420"/>
    </cofactor>
</comment>
<keyword evidence="3 11" id="KW-0963">Cytoplasm</keyword>